<dbReference type="CDD" id="cd02961">
    <property type="entry name" value="PDI_a_family"/>
    <property type="match status" value="1"/>
</dbReference>
<dbReference type="Gene3D" id="3.40.30.10">
    <property type="entry name" value="Glutaredoxin"/>
    <property type="match status" value="1"/>
</dbReference>
<evidence type="ECO:0000259" key="3">
    <source>
        <dbReference type="PROSITE" id="PS51352"/>
    </source>
</evidence>
<dbReference type="PANTHER" id="PTHR45672:SF3">
    <property type="entry name" value="THIOREDOXIN DOMAIN-CONTAINING PROTEIN 5"/>
    <property type="match status" value="1"/>
</dbReference>
<evidence type="ECO:0000313" key="5">
    <source>
        <dbReference type="Proteomes" id="UP000324022"/>
    </source>
</evidence>
<dbReference type="PANTHER" id="PTHR45672">
    <property type="entry name" value="PROTEIN DISULFIDE-ISOMERASE C17H9.14C-RELATED"/>
    <property type="match status" value="1"/>
</dbReference>
<proteinExistence type="inferred from homology"/>
<keyword evidence="5" id="KW-1185">Reference proteome</keyword>
<dbReference type="SUPFAM" id="SSF52833">
    <property type="entry name" value="Thioredoxin-like"/>
    <property type="match status" value="1"/>
</dbReference>
<dbReference type="AlphaFoldDB" id="A0A5C3E5L9"/>
<sequence length="151" mass="16861">MTLLVAAASVMSGPLPSFDPAIQALTAGNFTSATETGMWFIEFYSPYCGHCKKFAPTYHDLAESNKHLEDSSDFHLARVNCIAQSDLCERQNVAAYPSLELFRDGSWFESYMGERSYEELDAYVQARAADNRKLIAITQQFAGRSGRHHGH</sequence>
<organism evidence="4 5">
    <name type="scientific">Ustilago trichophora</name>
    <dbReference type="NCBI Taxonomy" id="86804"/>
    <lineage>
        <taxon>Eukaryota</taxon>
        <taxon>Fungi</taxon>
        <taxon>Dikarya</taxon>
        <taxon>Basidiomycota</taxon>
        <taxon>Ustilaginomycotina</taxon>
        <taxon>Ustilaginomycetes</taxon>
        <taxon>Ustilaginales</taxon>
        <taxon>Ustilaginaceae</taxon>
        <taxon>Ustilago</taxon>
    </lineage>
</organism>
<dbReference type="PROSITE" id="PS00194">
    <property type="entry name" value="THIOREDOXIN_1"/>
    <property type="match status" value="1"/>
</dbReference>
<dbReference type="EMBL" id="OOIN01000008">
    <property type="protein sequence ID" value="SPO24857.1"/>
    <property type="molecule type" value="Genomic_DNA"/>
</dbReference>
<dbReference type="InterPro" id="IPR017937">
    <property type="entry name" value="Thioredoxin_CS"/>
</dbReference>
<evidence type="ECO:0000313" key="4">
    <source>
        <dbReference type="EMBL" id="SPO24857.1"/>
    </source>
</evidence>
<protein>
    <recommendedName>
        <fullName evidence="3">Thioredoxin domain-containing protein</fullName>
    </recommendedName>
</protein>
<evidence type="ECO:0000256" key="2">
    <source>
        <dbReference type="ARBA" id="ARBA00022729"/>
    </source>
</evidence>
<dbReference type="Proteomes" id="UP000324022">
    <property type="component" value="Unassembled WGS sequence"/>
</dbReference>
<dbReference type="PROSITE" id="PS51352">
    <property type="entry name" value="THIOREDOXIN_2"/>
    <property type="match status" value="1"/>
</dbReference>
<evidence type="ECO:0000256" key="1">
    <source>
        <dbReference type="ARBA" id="ARBA00006347"/>
    </source>
</evidence>
<gene>
    <name evidence="4" type="ORF">UTRI_01359_B</name>
</gene>
<dbReference type="InterPro" id="IPR051063">
    <property type="entry name" value="PDI"/>
</dbReference>
<dbReference type="Pfam" id="PF00085">
    <property type="entry name" value="Thioredoxin"/>
    <property type="match status" value="1"/>
</dbReference>
<name>A0A5C3E5L9_9BASI</name>
<keyword evidence="2" id="KW-0732">Signal</keyword>
<dbReference type="OrthoDB" id="72053at2759"/>
<dbReference type="GO" id="GO:0005783">
    <property type="term" value="C:endoplasmic reticulum"/>
    <property type="evidence" value="ECO:0007669"/>
    <property type="project" value="TreeGrafter"/>
</dbReference>
<reference evidence="4 5" key="1">
    <citation type="submission" date="2018-03" db="EMBL/GenBank/DDBJ databases">
        <authorList>
            <person name="Guldener U."/>
        </authorList>
    </citation>
    <scope>NUCLEOTIDE SEQUENCE [LARGE SCALE GENOMIC DNA]</scope>
    <source>
        <strain evidence="4 5">NBRC100155</strain>
    </source>
</reference>
<feature type="domain" description="Thioredoxin" evidence="3">
    <location>
        <begin position="4"/>
        <end position="129"/>
    </location>
</feature>
<dbReference type="GO" id="GO:0006457">
    <property type="term" value="P:protein folding"/>
    <property type="evidence" value="ECO:0007669"/>
    <property type="project" value="TreeGrafter"/>
</dbReference>
<accession>A0A5C3E5L9</accession>
<dbReference type="GO" id="GO:0003756">
    <property type="term" value="F:protein disulfide isomerase activity"/>
    <property type="evidence" value="ECO:0007669"/>
    <property type="project" value="TreeGrafter"/>
</dbReference>
<comment type="similarity">
    <text evidence="1">Belongs to the protein disulfide isomerase family.</text>
</comment>
<dbReference type="InterPro" id="IPR013766">
    <property type="entry name" value="Thioredoxin_domain"/>
</dbReference>
<dbReference type="InterPro" id="IPR036249">
    <property type="entry name" value="Thioredoxin-like_sf"/>
</dbReference>